<dbReference type="GO" id="GO:0046872">
    <property type="term" value="F:metal ion binding"/>
    <property type="evidence" value="ECO:0007669"/>
    <property type="project" value="UniProtKB-KW"/>
</dbReference>
<organism evidence="8 9">
    <name type="scientific">Jiangella asiatica</name>
    <dbReference type="NCBI Taxonomy" id="2530372"/>
    <lineage>
        <taxon>Bacteria</taxon>
        <taxon>Bacillati</taxon>
        <taxon>Actinomycetota</taxon>
        <taxon>Actinomycetes</taxon>
        <taxon>Jiangellales</taxon>
        <taxon>Jiangellaceae</taxon>
        <taxon>Jiangella</taxon>
    </lineage>
</organism>
<evidence type="ECO:0000256" key="2">
    <source>
        <dbReference type="ARBA" id="ARBA00018232"/>
    </source>
</evidence>
<evidence type="ECO:0000256" key="5">
    <source>
        <dbReference type="ARBA" id="ARBA00023235"/>
    </source>
</evidence>
<proteinExistence type="predicted"/>
<dbReference type="InterPro" id="IPR013022">
    <property type="entry name" value="Xyl_isomerase-like_TIM-brl"/>
</dbReference>
<dbReference type="OrthoDB" id="9801426at2"/>
<dbReference type="GO" id="GO:0005975">
    <property type="term" value="P:carbohydrate metabolic process"/>
    <property type="evidence" value="ECO:0007669"/>
    <property type="project" value="InterPro"/>
</dbReference>
<evidence type="ECO:0000313" key="8">
    <source>
        <dbReference type="EMBL" id="TDE16089.1"/>
    </source>
</evidence>
<evidence type="ECO:0000256" key="3">
    <source>
        <dbReference type="ARBA" id="ARBA00022490"/>
    </source>
</evidence>
<evidence type="ECO:0000259" key="7">
    <source>
        <dbReference type="Pfam" id="PF01261"/>
    </source>
</evidence>
<name>A0A4R5DPB8_9ACTN</name>
<gene>
    <name evidence="8" type="ORF">E1269_00865</name>
</gene>
<dbReference type="Proteomes" id="UP000294739">
    <property type="component" value="Unassembled WGS sequence"/>
</dbReference>
<keyword evidence="4" id="KW-0479">Metal-binding</keyword>
<dbReference type="Pfam" id="PF01261">
    <property type="entry name" value="AP_endonuc_2"/>
    <property type="match status" value="1"/>
</dbReference>
<protein>
    <recommendedName>
        <fullName evidence="2">Xylose isomerase</fullName>
    </recommendedName>
</protein>
<dbReference type="GO" id="GO:0009045">
    <property type="term" value="F:xylose isomerase activity"/>
    <property type="evidence" value="ECO:0007669"/>
    <property type="project" value="InterPro"/>
</dbReference>
<dbReference type="InterPro" id="IPR036237">
    <property type="entry name" value="Xyl_isomerase-like_sf"/>
</dbReference>
<dbReference type="PANTHER" id="PTHR12110">
    <property type="entry name" value="HYDROXYPYRUVATE ISOMERASE"/>
    <property type="match status" value="1"/>
</dbReference>
<dbReference type="PANTHER" id="PTHR12110:SF21">
    <property type="entry name" value="XYLOSE ISOMERASE-LIKE TIM BARREL DOMAIN-CONTAINING PROTEIN"/>
    <property type="match status" value="1"/>
</dbReference>
<keyword evidence="9" id="KW-1185">Reference proteome</keyword>
<feature type="domain" description="Xylose isomerase-like TIM barrel" evidence="7">
    <location>
        <begin position="40"/>
        <end position="284"/>
    </location>
</feature>
<dbReference type="InParanoid" id="A0A4R5DPB8"/>
<dbReference type="Gene3D" id="3.20.20.150">
    <property type="entry name" value="Divalent-metal-dependent TIM barrel enzymes"/>
    <property type="match status" value="1"/>
</dbReference>
<evidence type="ECO:0000256" key="4">
    <source>
        <dbReference type="ARBA" id="ARBA00022723"/>
    </source>
</evidence>
<dbReference type="EMBL" id="SMKZ01000001">
    <property type="protein sequence ID" value="TDE16089.1"/>
    <property type="molecule type" value="Genomic_DNA"/>
</dbReference>
<dbReference type="PROSITE" id="PS51415">
    <property type="entry name" value="XYLOSE_ISOMERASE"/>
    <property type="match status" value="1"/>
</dbReference>
<sequence length="320" mass="35790">MAFKHCVQVGILGRYADRFTEYQPPRPLRDRLAATSGIDGARGVELVYPPDFEDPAETAALVREFGLEVAAVNLNVKTDPVWRYGSFTNPDPAIRARAVSDLRVSMDLAADLGAGLVTVCPLIDGWDYNFQADYQKQWAWLIDGLREAASHRSDVRVSIEYKAFEARQSIIVPNMATTLHLCDRIGLDNIGVTMDVGHALIAGETPAMSAVMAHDAGRLFYVHFNDNNRAWDWDMVPGAVNLWDMLETLFYLDRLGWDGWFSYDVFTKHGDPVEAFDATIRAMDALGRMLDKLGRAELQDLIDTKSPARATEYLLTTLAR</sequence>
<comment type="caution">
    <text evidence="8">The sequence shown here is derived from an EMBL/GenBank/DDBJ whole genome shotgun (WGS) entry which is preliminary data.</text>
</comment>
<dbReference type="InterPro" id="IPR050312">
    <property type="entry name" value="IolE/XylAMocC-like"/>
</dbReference>
<keyword evidence="5 8" id="KW-0413">Isomerase</keyword>
<dbReference type="AlphaFoldDB" id="A0A4R5DPB8"/>
<dbReference type="SUPFAM" id="SSF51658">
    <property type="entry name" value="Xylose isomerase-like"/>
    <property type="match status" value="1"/>
</dbReference>
<reference evidence="8 9" key="1">
    <citation type="submission" date="2019-03" db="EMBL/GenBank/DDBJ databases">
        <title>Draft genome sequences of novel Actinobacteria.</title>
        <authorList>
            <person name="Sahin N."/>
            <person name="Ay H."/>
            <person name="Saygin H."/>
        </authorList>
    </citation>
    <scope>NUCLEOTIDE SEQUENCE [LARGE SCALE GENOMIC DNA]</scope>
    <source>
        <strain evidence="8 9">5K138</strain>
    </source>
</reference>
<comment type="subcellular location">
    <subcellularLocation>
        <location evidence="1">Cytoplasm</location>
    </subcellularLocation>
</comment>
<accession>A0A4R5DPB8</accession>
<keyword evidence="3" id="KW-0963">Cytoplasm</keyword>
<dbReference type="InterPro" id="IPR001998">
    <property type="entry name" value="Xylose_isomerase"/>
</dbReference>
<evidence type="ECO:0000256" key="6">
    <source>
        <dbReference type="ARBA" id="ARBA00023277"/>
    </source>
</evidence>
<evidence type="ECO:0000256" key="1">
    <source>
        <dbReference type="ARBA" id="ARBA00004496"/>
    </source>
</evidence>
<evidence type="ECO:0000313" key="9">
    <source>
        <dbReference type="Proteomes" id="UP000294739"/>
    </source>
</evidence>
<keyword evidence="6" id="KW-0119">Carbohydrate metabolism</keyword>